<dbReference type="PANTHER" id="PTHR22916">
    <property type="entry name" value="GLYCOSYLTRANSFERASE"/>
    <property type="match status" value="1"/>
</dbReference>
<dbReference type="GO" id="GO:0016758">
    <property type="term" value="F:hexosyltransferase activity"/>
    <property type="evidence" value="ECO:0007669"/>
    <property type="project" value="UniProtKB-ARBA"/>
</dbReference>
<keyword evidence="3" id="KW-1185">Reference proteome</keyword>
<reference evidence="2 3" key="1">
    <citation type="journal article" date="2015" name="Stand. Genomic Sci.">
        <title>Genomic Encyclopedia of Bacterial and Archaeal Type Strains, Phase III: the genomes of soil and plant-associated and newly described type strains.</title>
        <authorList>
            <person name="Whitman W.B."/>
            <person name="Woyke T."/>
            <person name="Klenk H.P."/>
            <person name="Zhou Y."/>
            <person name="Lilburn T.G."/>
            <person name="Beck B.J."/>
            <person name="De Vos P."/>
            <person name="Vandamme P."/>
            <person name="Eisen J.A."/>
            <person name="Garrity G."/>
            <person name="Hugenholtz P."/>
            <person name="Kyrpides N.C."/>
        </authorList>
    </citation>
    <scope>NUCLEOTIDE SEQUENCE [LARGE SCALE GENOMIC DNA]</scope>
    <source>
        <strain evidence="2 3">CECT 8445</strain>
    </source>
</reference>
<dbReference type="RefSeq" id="WP_132702919.1">
    <property type="nucleotide sequence ID" value="NZ_SMGI01000001.1"/>
</dbReference>
<gene>
    <name evidence="2" type="ORF">DFQ05_0335</name>
</gene>
<name>A0A4R1KUE2_9FLAO</name>
<dbReference type="EMBL" id="SMGI01000001">
    <property type="protein sequence ID" value="TCK68825.1"/>
    <property type="molecule type" value="Genomic_DNA"/>
</dbReference>
<protein>
    <submittedName>
        <fullName evidence="2">Glycosyltransferase involved in cell wall biosynthesis</fullName>
    </submittedName>
</protein>
<keyword evidence="2" id="KW-0808">Transferase</keyword>
<evidence type="ECO:0000313" key="3">
    <source>
        <dbReference type="Proteomes" id="UP000295714"/>
    </source>
</evidence>
<comment type="caution">
    <text evidence="2">The sequence shown here is derived from an EMBL/GenBank/DDBJ whole genome shotgun (WGS) entry which is preliminary data.</text>
</comment>
<dbReference type="InterPro" id="IPR029044">
    <property type="entry name" value="Nucleotide-diphossugar_trans"/>
</dbReference>
<evidence type="ECO:0000259" key="1">
    <source>
        <dbReference type="Pfam" id="PF00535"/>
    </source>
</evidence>
<dbReference type="SUPFAM" id="SSF53448">
    <property type="entry name" value="Nucleotide-diphospho-sugar transferases"/>
    <property type="match status" value="1"/>
</dbReference>
<proteinExistence type="predicted"/>
<dbReference type="Pfam" id="PF00535">
    <property type="entry name" value="Glycos_transf_2"/>
    <property type="match status" value="1"/>
</dbReference>
<dbReference type="OrthoDB" id="199095at2"/>
<dbReference type="AlphaFoldDB" id="A0A4R1KUE2"/>
<accession>A0A4R1KUE2</accession>
<sequence length="310" mass="36512">MSKAPLVSVVMITYNHQDYIEEAINGVLIQECDFEVELIIANDSSTDKTDNTINKLIATYSGDIIIRYYNHSKNKGIMPNFIWALNQCDGKYIALCEGDDYWTDSSKLKRQVSFLEKNIFCSAIAENSMVLYDNGTKNLFGIKKSRQIKEKEIVRCRQFATASIVFRNNLRIPEAFNSLIAGDTPLFLLINKEAPIYYENIVSSIYRRGKQGETYKFSGLSKRKKLVSYNLFLNEFTNENYSQIFNLHIRRIESSATREHKLSRFLRSYINRIDNYIYKLYLKWFNVKQHYYFDIANYPFYKKIFYRIFG</sequence>
<dbReference type="Proteomes" id="UP000295714">
    <property type="component" value="Unassembled WGS sequence"/>
</dbReference>
<evidence type="ECO:0000313" key="2">
    <source>
        <dbReference type="EMBL" id="TCK68825.1"/>
    </source>
</evidence>
<organism evidence="2 3">
    <name type="scientific">Winogradskyella wandonensis</name>
    <dbReference type="NCBI Taxonomy" id="1442586"/>
    <lineage>
        <taxon>Bacteria</taxon>
        <taxon>Pseudomonadati</taxon>
        <taxon>Bacteroidota</taxon>
        <taxon>Flavobacteriia</taxon>
        <taxon>Flavobacteriales</taxon>
        <taxon>Flavobacteriaceae</taxon>
        <taxon>Winogradskyella</taxon>
    </lineage>
</organism>
<dbReference type="Gene3D" id="3.90.550.10">
    <property type="entry name" value="Spore Coat Polysaccharide Biosynthesis Protein SpsA, Chain A"/>
    <property type="match status" value="1"/>
</dbReference>
<feature type="domain" description="Glycosyltransferase 2-like" evidence="1">
    <location>
        <begin position="8"/>
        <end position="150"/>
    </location>
</feature>
<dbReference type="PANTHER" id="PTHR22916:SF3">
    <property type="entry name" value="UDP-GLCNAC:BETAGAL BETA-1,3-N-ACETYLGLUCOSAMINYLTRANSFERASE-LIKE PROTEIN 1"/>
    <property type="match status" value="1"/>
</dbReference>
<dbReference type="InterPro" id="IPR001173">
    <property type="entry name" value="Glyco_trans_2-like"/>
</dbReference>